<dbReference type="EMBL" id="CP092109">
    <property type="protein sequence ID" value="UWZ78658.1"/>
    <property type="molecule type" value="Genomic_DNA"/>
</dbReference>
<gene>
    <name evidence="19" type="ORF">L9S41_13335</name>
</gene>
<keyword evidence="4" id="KW-0678">Repressor</keyword>
<name>A0ABY5ZHN6_9BACT</name>
<keyword evidence="7" id="KW-0067">ATP-binding</keyword>
<organism evidence="19 20">
    <name type="scientific">Geoalkalibacter halelectricus</name>
    <dbReference type="NCBI Taxonomy" id="2847045"/>
    <lineage>
        <taxon>Bacteria</taxon>
        <taxon>Pseudomonadati</taxon>
        <taxon>Thermodesulfobacteriota</taxon>
        <taxon>Desulfuromonadia</taxon>
        <taxon>Desulfuromonadales</taxon>
        <taxon>Geoalkalibacteraceae</taxon>
        <taxon>Geoalkalibacter</taxon>
    </lineage>
</organism>
<evidence type="ECO:0000256" key="12">
    <source>
        <dbReference type="ARBA" id="ARBA00023163"/>
    </source>
</evidence>
<protein>
    <recommendedName>
        <fullName evidence="2">DNA-binding transcriptional regulator NtrC</fullName>
    </recommendedName>
    <alternativeName>
        <fullName evidence="14">Nitrogen regulation protein NR(I)</fullName>
    </alternativeName>
    <alternativeName>
        <fullName evidence="15">Nitrogen regulator I</fullName>
    </alternativeName>
</protein>
<dbReference type="InterPro" id="IPR058031">
    <property type="entry name" value="AAA_lid_NorR"/>
</dbReference>
<evidence type="ECO:0000256" key="14">
    <source>
        <dbReference type="ARBA" id="ARBA00029881"/>
    </source>
</evidence>
<evidence type="ECO:0000313" key="19">
    <source>
        <dbReference type="EMBL" id="UWZ78658.1"/>
    </source>
</evidence>
<evidence type="ECO:0000256" key="1">
    <source>
        <dbReference type="ARBA" id="ARBA00004496"/>
    </source>
</evidence>
<keyword evidence="10" id="KW-0238">DNA-binding</keyword>
<evidence type="ECO:0000256" key="2">
    <source>
        <dbReference type="ARBA" id="ARBA00019059"/>
    </source>
</evidence>
<dbReference type="PROSITE" id="PS50110">
    <property type="entry name" value="RESPONSE_REGULATORY"/>
    <property type="match status" value="1"/>
</dbReference>
<evidence type="ECO:0000256" key="15">
    <source>
        <dbReference type="ARBA" id="ARBA00031910"/>
    </source>
</evidence>
<evidence type="ECO:0000256" key="9">
    <source>
        <dbReference type="ARBA" id="ARBA00023015"/>
    </source>
</evidence>
<dbReference type="SMART" id="SM00448">
    <property type="entry name" value="REC"/>
    <property type="match status" value="1"/>
</dbReference>
<evidence type="ECO:0000313" key="20">
    <source>
        <dbReference type="Proteomes" id="UP001060414"/>
    </source>
</evidence>
<reference evidence="19" key="1">
    <citation type="journal article" date="2022" name="Environ. Microbiol.">
        <title>Geoalkalibacter halelectricus SAP #1 sp. nov. possessing extracellular electron transfer and mineral#reducing capabilities from a haloalkaline environment.</title>
        <authorList>
            <person name="Yadav S."/>
            <person name="Singh R."/>
            <person name="Sundharam S.S."/>
            <person name="Chaudhary S."/>
            <person name="Krishnamurthi S."/>
            <person name="Patil S.A."/>
        </authorList>
    </citation>
    <scope>NUCLEOTIDE SEQUENCE</scope>
    <source>
        <strain evidence="19">SAP-1</strain>
    </source>
</reference>
<evidence type="ECO:0000256" key="16">
    <source>
        <dbReference type="PROSITE-ProRule" id="PRU00169"/>
    </source>
</evidence>
<dbReference type="Pfam" id="PF00158">
    <property type="entry name" value="Sigma54_activat"/>
    <property type="match status" value="1"/>
</dbReference>
<dbReference type="CDD" id="cd00009">
    <property type="entry name" value="AAA"/>
    <property type="match status" value="1"/>
</dbReference>
<evidence type="ECO:0000256" key="4">
    <source>
        <dbReference type="ARBA" id="ARBA00022491"/>
    </source>
</evidence>
<dbReference type="Gene3D" id="1.10.10.60">
    <property type="entry name" value="Homeodomain-like"/>
    <property type="match status" value="1"/>
</dbReference>
<keyword evidence="5 16" id="KW-0597">Phosphoprotein</keyword>
<dbReference type="PANTHER" id="PTHR32071">
    <property type="entry name" value="TRANSCRIPTIONAL REGULATORY PROTEIN"/>
    <property type="match status" value="1"/>
</dbReference>
<dbReference type="PROSITE" id="PS00675">
    <property type="entry name" value="SIGMA54_INTERACT_1"/>
    <property type="match status" value="1"/>
</dbReference>
<accession>A0ABY5ZHN6</accession>
<proteinExistence type="predicted"/>
<dbReference type="Proteomes" id="UP001060414">
    <property type="component" value="Chromosome"/>
</dbReference>
<dbReference type="Gene3D" id="1.10.8.60">
    <property type="match status" value="1"/>
</dbReference>
<dbReference type="InterPro" id="IPR002078">
    <property type="entry name" value="Sigma_54_int"/>
</dbReference>
<dbReference type="Gene3D" id="3.40.50.2300">
    <property type="match status" value="1"/>
</dbReference>
<dbReference type="SMART" id="SM00382">
    <property type="entry name" value="AAA"/>
    <property type="match status" value="1"/>
</dbReference>
<dbReference type="InterPro" id="IPR027417">
    <property type="entry name" value="P-loop_NTPase"/>
</dbReference>
<evidence type="ECO:0000256" key="7">
    <source>
        <dbReference type="ARBA" id="ARBA00022840"/>
    </source>
</evidence>
<dbReference type="SUPFAM" id="SSF52172">
    <property type="entry name" value="CheY-like"/>
    <property type="match status" value="1"/>
</dbReference>
<evidence type="ECO:0000259" key="18">
    <source>
        <dbReference type="PROSITE" id="PS50110"/>
    </source>
</evidence>
<dbReference type="InterPro" id="IPR003593">
    <property type="entry name" value="AAA+_ATPase"/>
</dbReference>
<evidence type="ECO:0000256" key="3">
    <source>
        <dbReference type="ARBA" id="ARBA00022490"/>
    </source>
</evidence>
<evidence type="ECO:0000256" key="8">
    <source>
        <dbReference type="ARBA" id="ARBA00023012"/>
    </source>
</evidence>
<sequence length="453" mass="50515">MTKGKILICDDEVEIQNFLRKLLQARGHQVECFGAGAALLKALDEMEGALPDLVLVDAKMPGLDGLEVLRRIKAGHGDLCVVLMSAFATVRNAVEAMKLGAHDYLIKPFIAEDIYALVDTVVERGRLVAENRALKAEIRRRFDPEQVIFKSQAFRNVFTLAKRVATSDASVLILGESGTGKELIASTIHYGSARRDERFLTLNCAAITDTLLESQLFGHVKGAFTGAVANHRGLVEEANRGSLFLDEIGDLSPALQAKLLRLLQEKEFLPVGATRVRHADVRFIAATNKNLEEEVARGRFREDLFYRLNVVTLQLPPLRERREDIALLAEHFVRKYAKRPEQRLSAETLAVLGRYPWPGNVRELENTMEMAVILTDGDEIAPGCLPAKITSGGNPEDFSLPERGELSLEDVERMYIEQVFRQTGFHKVKSSEILGIARKTLDRKLAQYGIDKE</sequence>
<dbReference type="Pfam" id="PF00072">
    <property type="entry name" value="Response_reg"/>
    <property type="match status" value="1"/>
</dbReference>
<evidence type="ECO:0000256" key="6">
    <source>
        <dbReference type="ARBA" id="ARBA00022741"/>
    </source>
</evidence>
<keyword evidence="20" id="KW-1185">Reference proteome</keyword>
<keyword evidence="6" id="KW-0547">Nucleotide-binding</keyword>
<dbReference type="InterPro" id="IPR002197">
    <property type="entry name" value="HTH_Fis"/>
</dbReference>
<dbReference type="InterPro" id="IPR025944">
    <property type="entry name" value="Sigma_54_int_dom_CS"/>
</dbReference>
<dbReference type="InterPro" id="IPR001789">
    <property type="entry name" value="Sig_transdc_resp-reg_receiver"/>
</dbReference>
<dbReference type="Pfam" id="PF25601">
    <property type="entry name" value="AAA_lid_14"/>
    <property type="match status" value="1"/>
</dbReference>
<keyword evidence="11" id="KW-0010">Activator</keyword>
<keyword evidence="3" id="KW-0963">Cytoplasm</keyword>
<keyword evidence="8" id="KW-0902">Two-component regulatory system</keyword>
<dbReference type="PROSITE" id="PS00688">
    <property type="entry name" value="SIGMA54_INTERACT_3"/>
    <property type="match status" value="1"/>
</dbReference>
<dbReference type="RefSeq" id="WP_260747015.1">
    <property type="nucleotide sequence ID" value="NZ_CP092109.1"/>
</dbReference>
<evidence type="ECO:0000259" key="17">
    <source>
        <dbReference type="PROSITE" id="PS50045"/>
    </source>
</evidence>
<dbReference type="Gene3D" id="3.40.50.300">
    <property type="entry name" value="P-loop containing nucleotide triphosphate hydrolases"/>
    <property type="match status" value="1"/>
</dbReference>
<dbReference type="PANTHER" id="PTHR32071:SF95">
    <property type="entry name" value="DNA-BINDING TRANSCRIPTIONAL REGULATOR NTRC"/>
    <property type="match status" value="1"/>
</dbReference>
<feature type="domain" description="Sigma-54 factor interaction" evidence="17">
    <location>
        <begin position="147"/>
        <end position="373"/>
    </location>
</feature>
<evidence type="ECO:0000256" key="11">
    <source>
        <dbReference type="ARBA" id="ARBA00023159"/>
    </source>
</evidence>
<dbReference type="InterPro" id="IPR009057">
    <property type="entry name" value="Homeodomain-like_sf"/>
</dbReference>
<dbReference type="SUPFAM" id="SSF52540">
    <property type="entry name" value="P-loop containing nucleoside triphosphate hydrolases"/>
    <property type="match status" value="1"/>
</dbReference>
<dbReference type="Pfam" id="PF02954">
    <property type="entry name" value="HTH_8"/>
    <property type="match status" value="1"/>
</dbReference>
<keyword evidence="12" id="KW-0804">Transcription</keyword>
<comment type="subcellular location">
    <subcellularLocation>
        <location evidence="1">Cytoplasm</location>
    </subcellularLocation>
</comment>
<keyword evidence="9" id="KW-0805">Transcription regulation</keyword>
<dbReference type="SUPFAM" id="SSF46689">
    <property type="entry name" value="Homeodomain-like"/>
    <property type="match status" value="1"/>
</dbReference>
<dbReference type="PROSITE" id="PS50045">
    <property type="entry name" value="SIGMA54_INTERACT_4"/>
    <property type="match status" value="1"/>
</dbReference>
<dbReference type="InterPro" id="IPR011006">
    <property type="entry name" value="CheY-like_superfamily"/>
</dbReference>
<evidence type="ECO:0000256" key="5">
    <source>
        <dbReference type="ARBA" id="ARBA00022553"/>
    </source>
</evidence>
<dbReference type="InterPro" id="IPR025662">
    <property type="entry name" value="Sigma_54_int_dom_ATP-bd_1"/>
</dbReference>
<feature type="domain" description="Response regulatory" evidence="18">
    <location>
        <begin position="5"/>
        <end position="122"/>
    </location>
</feature>
<evidence type="ECO:0000256" key="10">
    <source>
        <dbReference type="ARBA" id="ARBA00023125"/>
    </source>
</evidence>
<feature type="modified residue" description="4-aspartylphosphate" evidence="16">
    <location>
        <position position="57"/>
    </location>
</feature>
<keyword evidence="13" id="KW-0535">Nitrogen fixation</keyword>
<evidence type="ECO:0000256" key="13">
    <source>
        <dbReference type="ARBA" id="ARBA00023231"/>
    </source>
</evidence>